<gene>
    <name evidence="1" type="ORF">SNA_35330</name>
</gene>
<dbReference type="InterPro" id="IPR017853">
    <property type="entry name" value="GH"/>
</dbReference>
<evidence type="ECO:0000313" key="2">
    <source>
        <dbReference type="Proteomes" id="UP000032458"/>
    </source>
</evidence>
<evidence type="ECO:0000313" key="1">
    <source>
        <dbReference type="EMBL" id="KIZ14373.1"/>
    </source>
</evidence>
<keyword evidence="2" id="KW-1185">Reference proteome</keyword>
<reference evidence="1 2" key="1">
    <citation type="submission" date="2014-09" db="EMBL/GenBank/DDBJ databases">
        <title>Draft genome sequence of Streptomyces natalensis ATCC 27448, producer of the antifungal pimaricin.</title>
        <authorList>
            <person name="Mendes M.V."/>
            <person name="Beites T."/>
            <person name="Pires S."/>
            <person name="Santos C.L."/>
            <person name="Moradas-Ferreira P."/>
        </authorList>
    </citation>
    <scope>NUCLEOTIDE SEQUENCE [LARGE SCALE GENOMIC DNA]</scope>
    <source>
        <strain evidence="1 2">ATCC 27448</strain>
    </source>
</reference>
<accession>A0A0D7CDP7</accession>
<comment type="caution">
    <text evidence="1">The sequence shown here is derived from an EMBL/GenBank/DDBJ whole genome shotgun (WGS) entry which is preliminary data.</text>
</comment>
<dbReference type="EMBL" id="JRKI01000061">
    <property type="protein sequence ID" value="KIZ14373.1"/>
    <property type="molecule type" value="Genomic_DNA"/>
</dbReference>
<dbReference type="AlphaFoldDB" id="A0A0D7CDP7"/>
<organism evidence="1 2">
    <name type="scientific">Streptomyces natalensis ATCC 27448</name>
    <dbReference type="NCBI Taxonomy" id="1240678"/>
    <lineage>
        <taxon>Bacteria</taxon>
        <taxon>Bacillati</taxon>
        <taxon>Actinomycetota</taxon>
        <taxon>Actinomycetes</taxon>
        <taxon>Kitasatosporales</taxon>
        <taxon>Streptomycetaceae</taxon>
        <taxon>Streptomyces</taxon>
    </lineage>
</organism>
<dbReference type="SUPFAM" id="SSF51445">
    <property type="entry name" value="(Trans)glycosidases"/>
    <property type="match status" value="1"/>
</dbReference>
<dbReference type="Proteomes" id="UP000032458">
    <property type="component" value="Unassembled WGS sequence"/>
</dbReference>
<proteinExistence type="predicted"/>
<dbReference type="PATRIC" id="fig|1240678.4.peg.7522"/>
<dbReference type="RefSeq" id="WP_030068719.1">
    <property type="nucleotide sequence ID" value="NZ_JRKI01000061.1"/>
</dbReference>
<dbReference type="Gene3D" id="3.20.20.80">
    <property type="entry name" value="Glycosidases"/>
    <property type="match status" value="1"/>
</dbReference>
<sequence length="339" mass="37161">MLRGKGIHYDTGTFPNGDTSRPVFDVRDAERDMRVIAEDLHCTAVRITGGDPDRIETTARYAAEAGLEVWFSPFPCELSNAEMLPLFTDCAERAERLRRDGAEVVLVTGCELSVFARGYLPGDTLNERIPVLAGPGREAALQGIPDKVNAFLGEVVDAVRPLFGGRVSYASCPLDGVDWAPFDVVGLDAFRSLRNAATYRTDLREECGHGKPVAIMEAGCCTYRGAGEHGGAGWYLAREADGVTLKPGLVRDEGEQVRYLEDLMTVFEEEGVDSVFWFSFAGFSTPHRTSGPDEDLASYGIVKVLDEHSGCPAGKRAYPDMPWEPKQAFHALATRYRAR</sequence>
<protein>
    <recommendedName>
        <fullName evidence="3">Abortive infection protein</fullName>
    </recommendedName>
</protein>
<name>A0A0D7CDP7_9ACTN</name>
<evidence type="ECO:0008006" key="3">
    <source>
        <dbReference type="Google" id="ProtNLM"/>
    </source>
</evidence>